<dbReference type="AlphaFoldDB" id="A0A2P6REA8"/>
<accession>A0A2P6REA8</accession>
<organism evidence="2 3">
    <name type="scientific">Rosa chinensis</name>
    <name type="common">China rose</name>
    <dbReference type="NCBI Taxonomy" id="74649"/>
    <lineage>
        <taxon>Eukaryota</taxon>
        <taxon>Viridiplantae</taxon>
        <taxon>Streptophyta</taxon>
        <taxon>Embryophyta</taxon>
        <taxon>Tracheophyta</taxon>
        <taxon>Spermatophyta</taxon>
        <taxon>Magnoliopsida</taxon>
        <taxon>eudicotyledons</taxon>
        <taxon>Gunneridae</taxon>
        <taxon>Pentapetalae</taxon>
        <taxon>rosids</taxon>
        <taxon>fabids</taxon>
        <taxon>Rosales</taxon>
        <taxon>Rosaceae</taxon>
        <taxon>Rosoideae</taxon>
        <taxon>Rosoideae incertae sedis</taxon>
        <taxon>Rosa</taxon>
    </lineage>
</organism>
<dbReference type="Gramene" id="PRQ44771">
    <property type="protein sequence ID" value="PRQ44771"/>
    <property type="gene ID" value="RchiOBHm_Chr3g0482901"/>
</dbReference>
<gene>
    <name evidence="2" type="ORF">RchiOBHm_Chr3g0482901</name>
</gene>
<dbReference type="Proteomes" id="UP000238479">
    <property type="component" value="Chromosome 3"/>
</dbReference>
<protein>
    <submittedName>
        <fullName evidence="2">Uncharacterized protein</fullName>
    </submittedName>
</protein>
<comment type="caution">
    <text evidence="2">The sequence shown here is derived from an EMBL/GenBank/DDBJ whole genome shotgun (WGS) entry which is preliminary data.</text>
</comment>
<evidence type="ECO:0000313" key="2">
    <source>
        <dbReference type="EMBL" id="PRQ44771.1"/>
    </source>
</evidence>
<dbReference type="EMBL" id="PDCK01000041">
    <property type="protein sequence ID" value="PRQ44771.1"/>
    <property type="molecule type" value="Genomic_DNA"/>
</dbReference>
<proteinExistence type="predicted"/>
<sequence length="50" mass="5483">MILLALLVQRYVPLGASVADLYAGASVIRLSLAATRKCRQEFKISVNAQY</sequence>
<evidence type="ECO:0000313" key="3">
    <source>
        <dbReference type="Proteomes" id="UP000238479"/>
    </source>
</evidence>
<reference evidence="2 3" key="1">
    <citation type="journal article" date="2018" name="Nat. Genet.">
        <title>The Rosa genome provides new insights in the design of modern roses.</title>
        <authorList>
            <person name="Bendahmane M."/>
        </authorList>
    </citation>
    <scope>NUCLEOTIDE SEQUENCE [LARGE SCALE GENOMIC DNA]</scope>
    <source>
        <strain evidence="3">cv. Old Blush</strain>
    </source>
</reference>
<feature type="signal peptide" evidence="1">
    <location>
        <begin position="1"/>
        <end position="16"/>
    </location>
</feature>
<keyword evidence="3" id="KW-1185">Reference proteome</keyword>
<name>A0A2P6REA8_ROSCH</name>
<keyword evidence="1" id="KW-0732">Signal</keyword>
<feature type="chain" id="PRO_5015151436" evidence="1">
    <location>
        <begin position="17"/>
        <end position="50"/>
    </location>
</feature>
<evidence type="ECO:0000256" key="1">
    <source>
        <dbReference type="SAM" id="SignalP"/>
    </source>
</evidence>